<sequence>MLYKALTDKSIYLLIMTQDKSVGDKLADLNNRSKITALPGAVNNPGEPMGKAFDWKPMPWDTALLTKYLKNLDRGKNAAIFKDKTSEVSSTGWTVP</sequence>
<evidence type="ECO:0000313" key="2">
    <source>
        <dbReference type="Proteomes" id="UP001153069"/>
    </source>
</evidence>
<keyword evidence="2" id="KW-1185">Reference proteome</keyword>
<evidence type="ECO:0000313" key="1">
    <source>
        <dbReference type="EMBL" id="CAB9505013.1"/>
    </source>
</evidence>
<dbReference type="Proteomes" id="UP001153069">
    <property type="component" value="Unassembled WGS sequence"/>
</dbReference>
<organism evidence="1 2">
    <name type="scientific">Seminavis robusta</name>
    <dbReference type="NCBI Taxonomy" id="568900"/>
    <lineage>
        <taxon>Eukaryota</taxon>
        <taxon>Sar</taxon>
        <taxon>Stramenopiles</taxon>
        <taxon>Ochrophyta</taxon>
        <taxon>Bacillariophyta</taxon>
        <taxon>Bacillariophyceae</taxon>
        <taxon>Bacillariophycidae</taxon>
        <taxon>Naviculales</taxon>
        <taxon>Naviculaceae</taxon>
        <taxon>Seminavis</taxon>
    </lineage>
</organism>
<name>A0A9N8H7V9_9STRA</name>
<dbReference type="AlphaFoldDB" id="A0A9N8H7V9"/>
<comment type="caution">
    <text evidence="1">The sequence shown here is derived from an EMBL/GenBank/DDBJ whole genome shotgun (WGS) entry which is preliminary data.</text>
</comment>
<protein>
    <submittedName>
        <fullName evidence="1">Uncharacterized protein</fullName>
    </submittedName>
</protein>
<gene>
    <name evidence="1" type="ORF">SEMRO_216_G089390.1</name>
</gene>
<dbReference type="EMBL" id="CAICTM010000215">
    <property type="protein sequence ID" value="CAB9505013.1"/>
    <property type="molecule type" value="Genomic_DNA"/>
</dbReference>
<reference evidence="1" key="1">
    <citation type="submission" date="2020-06" db="EMBL/GenBank/DDBJ databases">
        <authorList>
            <consortium name="Plant Systems Biology data submission"/>
        </authorList>
    </citation>
    <scope>NUCLEOTIDE SEQUENCE</scope>
    <source>
        <strain evidence="1">D6</strain>
    </source>
</reference>
<accession>A0A9N8H7V9</accession>
<proteinExistence type="predicted"/>